<dbReference type="EMBL" id="QRPH01000003">
    <property type="protein sequence ID" value="RHL96290.1"/>
    <property type="molecule type" value="Genomic_DNA"/>
</dbReference>
<dbReference type="SUPFAM" id="SSF53448">
    <property type="entry name" value="Nucleotide-diphospho-sugar transferases"/>
    <property type="match status" value="1"/>
</dbReference>
<evidence type="ECO:0000313" key="9">
    <source>
        <dbReference type="Proteomes" id="UP000285613"/>
    </source>
</evidence>
<dbReference type="GO" id="GO:0016757">
    <property type="term" value="F:glycosyltransferase activity"/>
    <property type="evidence" value="ECO:0007669"/>
    <property type="project" value="UniProtKB-KW"/>
</dbReference>
<evidence type="ECO:0000313" key="7">
    <source>
        <dbReference type="EMBL" id="VWQ23622.1"/>
    </source>
</evidence>
<dbReference type="EMBL" id="MNLB01000004">
    <property type="protein sequence ID" value="PAC73494.1"/>
    <property type="molecule type" value="Genomic_DNA"/>
</dbReference>
<dbReference type="CDD" id="cd00761">
    <property type="entry name" value="Glyco_tranf_GTA_type"/>
    <property type="match status" value="1"/>
</dbReference>
<reference evidence="4 11" key="4">
    <citation type="submission" date="2023-01" db="EMBL/GenBank/DDBJ databases">
        <title>Human gut microbiome strain richness.</title>
        <authorList>
            <person name="Chen-Liaw A."/>
        </authorList>
    </citation>
    <scope>NUCLEOTIDE SEQUENCE [LARGE SCALE GENOMIC DNA]</scope>
    <source>
        <strain evidence="4 11">RTP21311st1_C8_RTP21311_201001</strain>
    </source>
</reference>
<evidence type="ECO:0000313" key="10">
    <source>
        <dbReference type="Proteomes" id="UP000494211"/>
    </source>
</evidence>
<keyword evidence="10" id="KW-1185">Reference proteome</keyword>
<sequence length="331" mass="37796">MAVSTQPLISVIVPVYNVERYLDQCVESLIGQTYERLEIILVDDGSTDSSGEQCNAWANRDNRIRAVRQCNAGLAAARNTGLDLAKGEYIGFVDSDDYVLPDMFGTLLHNLQESDADLSIISYERENPDGSTYCNAFPDKKIVMTSQEAFAYVNQHGYFYVTAWDKLAKKELFDNLRYPLDAVYAEDSPVTYQLLDKADRIVYDSTPLYRYRMSENSQSHGITDKFAQSTGAMLDLVRTKYPHVEAYAAYGHLESIVGTCNRIMLAHQRKQWAQFERYARTELRELLPMVERKGIIGKSQLLQWKLLATSPTLYGMMYALYKRRHPEIASH</sequence>
<proteinExistence type="predicted"/>
<dbReference type="EMBL" id="JAQKRA010000010">
    <property type="protein sequence ID" value="MDB6492346.1"/>
    <property type="molecule type" value="Genomic_DNA"/>
</dbReference>
<dbReference type="EC" id="2.4.-.-" evidence="4"/>
<dbReference type="RefSeq" id="WP_022245480.1">
    <property type="nucleotide sequence ID" value="NZ_BJLC01000001.1"/>
</dbReference>
<keyword evidence="2 4" id="KW-0808">Transferase</keyword>
<keyword evidence="1 4" id="KW-0328">Glycosyltransferase</keyword>
<evidence type="ECO:0000313" key="11">
    <source>
        <dbReference type="Proteomes" id="UP001212008"/>
    </source>
</evidence>
<evidence type="ECO:0000259" key="3">
    <source>
        <dbReference type="Pfam" id="PF00535"/>
    </source>
</evidence>
<dbReference type="InterPro" id="IPR001173">
    <property type="entry name" value="Glyco_trans_2-like"/>
</dbReference>
<protein>
    <submittedName>
        <fullName evidence="5">Glycosyl transferase family 2</fullName>
    </submittedName>
    <submittedName>
        <fullName evidence="6 7">Glycosyltransferase</fullName>
        <ecNumber evidence="4">2.4.-.-</ecNumber>
    </submittedName>
</protein>
<accession>A0A174B892</accession>
<comment type="caution">
    <text evidence="6">The sequence shown here is derived from an EMBL/GenBank/DDBJ whole genome shotgun (WGS) entry which is preliminary data.</text>
</comment>
<evidence type="ECO:0000256" key="1">
    <source>
        <dbReference type="ARBA" id="ARBA00022676"/>
    </source>
</evidence>
<evidence type="ECO:0000313" key="6">
    <source>
        <dbReference type="EMBL" id="RHL96290.1"/>
    </source>
</evidence>
<gene>
    <name evidence="7" type="primary">epsJ_1</name>
    <name evidence="7" type="ORF">BIFLH658_01559</name>
    <name evidence="5" type="ORF">BPS1E_0884</name>
    <name evidence="6" type="ORF">DWZ91_05160</name>
    <name evidence="4" type="ORF">PMN70_09150</name>
</gene>
<reference evidence="6 9" key="2">
    <citation type="submission" date="2018-08" db="EMBL/GenBank/DDBJ databases">
        <title>A genome reference for cultivated species of the human gut microbiota.</title>
        <authorList>
            <person name="Zou Y."/>
            <person name="Xue W."/>
            <person name="Luo G."/>
        </authorList>
    </citation>
    <scope>NUCLEOTIDE SEQUENCE [LARGE SCALE GENOMIC DNA]</scope>
    <source>
        <strain evidence="6 9">AF36-12AT</strain>
    </source>
</reference>
<evidence type="ECO:0000313" key="5">
    <source>
        <dbReference type="EMBL" id="PAC73494.1"/>
    </source>
</evidence>
<dbReference type="PANTHER" id="PTHR22916:SF51">
    <property type="entry name" value="GLYCOSYLTRANSFERASE EPSH-RELATED"/>
    <property type="match status" value="1"/>
</dbReference>
<dbReference type="Proteomes" id="UP000494211">
    <property type="component" value="Unassembled WGS sequence"/>
</dbReference>
<dbReference type="EMBL" id="CABWJV010000004">
    <property type="protein sequence ID" value="VWQ23622.1"/>
    <property type="molecule type" value="Genomic_DNA"/>
</dbReference>
<dbReference type="Gene3D" id="3.90.550.10">
    <property type="entry name" value="Spore Coat Polysaccharide Biosynthesis Protein SpsA, Chain A"/>
    <property type="match status" value="1"/>
</dbReference>
<dbReference type="AlphaFoldDB" id="A0A174B892"/>
<feature type="domain" description="Glycosyltransferase 2-like" evidence="3">
    <location>
        <begin position="10"/>
        <end position="133"/>
    </location>
</feature>
<name>A0A174B892_BIFPS</name>
<dbReference type="InterPro" id="IPR029044">
    <property type="entry name" value="Nucleotide-diphossugar_trans"/>
</dbReference>
<dbReference type="PANTHER" id="PTHR22916">
    <property type="entry name" value="GLYCOSYLTRANSFERASE"/>
    <property type="match status" value="1"/>
</dbReference>
<dbReference type="Pfam" id="PF00535">
    <property type="entry name" value="Glycos_transf_2"/>
    <property type="match status" value="1"/>
</dbReference>
<reference evidence="5 8" key="1">
    <citation type="journal article" date="2017" name="ISME J.">
        <title>Unveiling bifidobacterial biogeography across the mammalian branch of the tree of life.</title>
        <authorList>
            <person name="Milani C."/>
            <person name="Mangifesta M."/>
            <person name="Mancabelli L."/>
            <person name="Lugli G.A."/>
            <person name="James K."/>
            <person name="Duranti S."/>
            <person name="Turroni F."/>
            <person name="Ferrario C."/>
            <person name="Ossiprandi M.C."/>
            <person name="van Sinderen D."/>
            <person name="Ventura M."/>
        </authorList>
    </citation>
    <scope>NUCLEOTIDE SEQUENCE [LARGE SCALE GENOMIC DNA]</scope>
    <source>
        <strain evidence="5 8">1E</strain>
    </source>
</reference>
<dbReference type="Proteomes" id="UP000216789">
    <property type="component" value="Unassembled WGS sequence"/>
</dbReference>
<evidence type="ECO:0000313" key="8">
    <source>
        <dbReference type="Proteomes" id="UP000216789"/>
    </source>
</evidence>
<reference evidence="7 10" key="3">
    <citation type="submission" date="2019-10" db="EMBL/GenBank/DDBJ databases">
        <authorList>
            <consortium name="Melissa Lawson"/>
            <person name="O'neill I."/>
        </authorList>
    </citation>
    <scope>NUCLEOTIDE SEQUENCE [LARGE SCALE GENOMIC DNA]</scope>
    <source>
        <strain evidence="7">LH_658</strain>
    </source>
</reference>
<dbReference type="OrthoDB" id="3171021at2"/>
<evidence type="ECO:0000313" key="4">
    <source>
        <dbReference type="EMBL" id="MDB6492346.1"/>
    </source>
</evidence>
<evidence type="ECO:0000256" key="2">
    <source>
        <dbReference type="ARBA" id="ARBA00022679"/>
    </source>
</evidence>
<dbReference type="Proteomes" id="UP000285613">
    <property type="component" value="Unassembled WGS sequence"/>
</dbReference>
<dbReference type="Proteomes" id="UP001212008">
    <property type="component" value="Unassembled WGS sequence"/>
</dbReference>
<organism evidence="6 9">
    <name type="scientific">Bifidobacterium pseudocatenulatum</name>
    <dbReference type="NCBI Taxonomy" id="28026"/>
    <lineage>
        <taxon>Bacteria</taxon>
        <taxon>Bacillati</taxon>
        <taxon>Actinomycetota</taxon>
        <taxon>Actinomycetes</taxon>
        <taxon>Bifidobacteriales</taxon>
        <taxon>Bifidobacteriaceae</taxon>
        <taxon>Bifidobacterium</taxon>
    </lineage>
</organism>